<dbReference type="EMBL" id="JACXSI010000018">
    <property type="protein sequence ID" value="MBD3108439.1"/>
    <property type="molecule type" value="Genomic_DNA"/>
</dbReference>
<keyword evidence="2" id="KW-1185">Reference proteome</keyword>
<dbReference type="RefSeq" id="WP_190997982.1">
    <property type="nucleotide sequence ID" value="NZ_JACXSI010000018.1"/>
</dbReference>
<sequence>MNIKDENSEIIPDEKRLCYDLYFENERDALRLNWISGKTADFPFDQLTPFERTILSLHDDKGYTYEKIGCQSGYHRDTIWGKRKQIKNKL</sequence>
<evidence type="ECO:0000313" key="2">
    <source>
        <dbReference type="Proteomes" id="UP000602076"/>
    </source>
</evidence>
<dbReference type="InterPro" id="IPR013324">
    <property type="entry name" value="RNA_pol_sigma_r3/r4-like"/>
</dbReference>
<gene>
    <name evidence="1" type="ORF">IEO70_08675</name>
</gene>
<comment type="caution">
    <text evidence="1">The sequence shown here is derived from an EMBL/GenBank/DDBJ whole genome shotgun (WGS) entry which is preliminary data.</text>
</comment>
<dbReference type="Proteomes" id="UP000602076">
    <property type="component" value="Unassembled WGS sequence"/>
</dbReference>
<reference evidence="1" key="1">
    <citation type="submission" date="2020-09" db="EMBL/GenBank/DDBJ databases">
        <title>Bacillus faecalis sp. nov., a moderately halophilic bacterium isolated from cow faeces.</title>
        <authorList>
            <person name="Jiang L."/>
            <person name="Lee J."/>
        </authorList>
    </citation>
    <scope>NUCLEOTIDE SEQUENCE</scope>
    <source>
        <strain evidence="1">AGMB 02131</strain>
    </source>
</reference>
<evidence type="ECO:0000313" key="1">
    <source>
        <dbReference type="EMBL" id="MBD3108439.1"/>
    </source>
</evidence>
<dbReference type="AlphaFoldDB" id="A0A927CWH0"/>
<dbReference type="SUPFAM" id="SSF88659">
    <property type="entry name" value="Sigma3 and sigma4 domains of RNA polymerase sigma factors"/>
    <property type="match status" value="1"/>
</dbReference>
<proteinExistence type="predicted"/>
<name>A0A927CWH0_9BACI</name>
<protein>
    <submittedName>
        <fullName evidence="1">Uncharacterized protein</fullName>
    </submittedName>
</protein>
<organism evidence="1 2">
    <name type="scientific">Peribacillus faecalis</name>
    <dbReference type="NCBI Taxonomy" id="2772559"/>
    <lineage>
        <taxon>Bacteria</taxon>
        <taxon>Bacillati</taxon>
        <taxon>Bacillota</taxon>
        <taxon>Bacilli</taxon>
        <taxon>Bacillales</taxon>
        <taxon>Bacillaceae</taxon>
        <taxon>Peribacillus</taxon>
    </lineage>
</organism>
<accession>A0A927CWH0</accession>